<keyword evidence="2" id="KW-0833">Ubl conjugation pathway</keyword>
<dbReference type="Gene3D" id="3.30.710.10">
    <property type="entry name" value="Potassium Channel Kv1.1, Chain A"/>
    <property type="match status" value="1"/>
</dbReference>
<dbReference type="SMART" id="SM00225">
    <property type="entry name" value="BTB"/>
    <property type="match status" value="1"/>
</dbReference>
<dbReference type="GO" id="GO:0016567">
    <property type="term" value="P:protein ubiquitination"/>
    <property type="evidence" value="ECO:0007669"/>
    <property type="project" value="UniProtKB-UniPathway"/>
</dbReference>
<evidence type="ECO:0000259" key="5">
    <source>
        <dbReference type="PROSITE" id="PS51649"/>
    </source>
</evidence>
<evidence type="ECO:0000256" key="3">
    <source>
        <dbReference type="PROSITE-ProRule" id="PRU00982"/>
    </source>
</evidence>
<feature type="domain" description="NPH3" evidence="5">
    <location>
        <begin position="194"/>
        <end position="319"/>
    </location>
</feature>
<dbReference type="Pfam" id="PF03000">
    <property type="entry name" value="NPH3"/>
    <property type="match status" value="1"/>
</dbReference>
<dbReference type="UniPathway" id="UPA00143"/>
<evidence type="ECO:0000256" key="2">
    <source>
        <dbReference type="ARBA" id="ARBA00022786"/>
    </source>
</evidence>
<dbReference type="InterPro" id="IPR000210">
    <property type="entry name" value="BTB/POZ_dom"/>
</dbReference>
<protein>
    <recommendedName>
        <fullName evidence="8">BTB domain-containing protein</fullName>
    </recommendedName>
</protein>
<reference evidence="6 7" key="1">
    <citation type="journal article" date="2020" name="Nat. Food">
        <title>A phased Vanilla planifolia genome enables genetic improvement of flavour and production.</title>
        <authorList>
            <person name="Hasing T."/>
            <person name="Tang H."/>
            <person name="Brym M."/>
            <person name="Khazi F."/>
            <person name="Huang T."/>
            <person name="Chambers A.H."/>
        </authorList>
    </citation>
    <scope>NUCLEOTIDE SEQUENCE [LARGE SCALE GENOMIC DNA]</scope>
    <source>
        <tissue evidence="6">Leaf</tissue>
    </source>
</reference>
<dbReference type="InterPro" id="IPR011333">
    <property type="entry name" value="SKP1/BTB/POZ_sf"/>
</dbReference>
<dbReference type="Proteomes" id="UP000639772">
    <property type="component" value="Unassembled WGS sequence"/>
</dbReference>
<evidence type="ECO:0000256" key="1">
    <source>
        <dbReference type="ARBA" id="ARBA00004906"/>
    </source>
</evidence>
<comment type="similarity">
    <text evidence="3">Belongs to the NPH3 family.</text>
</comment>
<evidence type="ECO:0008006" key="8">
    <source>
        <dbReference type="Google" id="ProtNLM"/>
    </source>
</evidence>
<evidence type="ECO:0000313" key="6">
    <source>
        <dbReference type="EMBL" id="KAG0472509.1"/>
    </source>
</evidence>
<evidence type="ECO:0000259" key="4">
    <source>
        <dbReference type="PROSITE" id="PS50097"/>
    </source>
</evidence>
<dbReference type="PROSITE" id="PS51649">
    <property type="entry name" value="NPH3"/>
    <property type="match status" value="1"/>
</dbReference>
<dbReference type="InterPro" id="IPR027356">
    <property type="entry name" value="NPH3_dom"/>
</dbReference>
<dbReference type="Pfam" id="PF00651">
    <property type="entry name" value="BTB"/>
    <property type="match status" value="1"/>
</dbReference>
<dbReference type="EMBL" id="JADCNM010000008">
    <property type="protein sequence ID" value="KAG0472509.1"/>
    <property type="molecule type" value="Genomic_DNA"/>
</dbReference>
<gene>
    <name evidence="6" type="ORF">HPP92_017055</name>
</gene>
<comment type="caution">
    <text evidence="6">The sequence shown here is derived from an EMBL/GenBank/DDBJ whole genome shotgun (WGS) entry which is preliminary data.</text>
</comment>
<name>A0A835UR17_VANPL</name>
<organism evidence="6 7">
    <name type="scientific">Vanilla planifolia</name>
    <name type="common">Vanilla</name>
    <dbReference type="NCBI Taxonomy" id="51239"/>
    <lineage>
        <taxon>Eukaryota</taxon>
        <taxon>Viridiplantae</taxon>
        <taxon>Streptophyta</taxon>
        <taxon>Embryophyta</taxon>
        <taxon>Tracheophyta</taxon>
        <taxon>Spermatophyta</taxon>
        <taxon>Magnoliopsida</taxon>
        <taxon>Liliopsida</taxon>
        <taxon>Asparagales</taxon>
        <taxon>Orchidaceae</taxon>
        <taxon>Vanilloideae</taxon>
        <taxon>Vanilleae</taxon>
        <taxon>Vanilla</taxon>
    </lineage>
</organism>
<dbReference type="AlphaFoldDB" id="A0A835UR17"/>
<proteinExistence type="inferred from homology"/>
<accession>A0A835UR17</accession>
<dbReference type="OrthoDB" id="624345at2759"/>
<dbReference type="PROSITE" id="PS50097">
    <property type="entry name" value="BTB"/>
    <property type="match status" value="1"/>
</dbReference>
<dbReference type="SUPFAM" id="SSF54695">
    <property type="entry name" value="POZ domain"/>
    <property type="match status" value="1"/>
</dbReference>
<comment type="pathway">
    <text evidence="1">Protein modification; protein ubiquitination.</text>
</comment>
<dbReference type="InterPro" id="IPR043454">
    <property type="entry name" value="NPH3/RPT2-like"/>
</dbReference>
<evidence type="ECO:0000313" key="7">
    <source>
        <dbReference type="Proteomes" id="UP000639772"/>
    </source>
</evidence>
<dbReference type="PANTHER" id="PTHR32370">
    <property type="entry name" value="OS12G0117600 PROTEIN"/>
    <property type="match status" value="1"/>
</dbReference>
<sequence length="319" mass="35649">MKLDSYLEIDVNGEETFFVNKEILCSYSCMLRKLFRKSLATSPTKSSKVKVIFHDLPGGAEAFEQMTKFCYNNGNIHITPNNTCLLYYVAEYMEISTEGVHPSFSLINQVLKSVQGISNWSWHEVLKALKQCQNHFPSLNSSGIPDKLLHSVVARIAASSVTSPCCSSPESSGLRFSSDAKSCMSSKNNNRQRTWWFPDVVILSTEMVSNIIKRMISEKAEHATISRFLFYCLKCKISSLDCDENNKVITTVVDLLYSLDANSVSCKGLFDILRICCSQGAISSSSRERLEYMIGRQIDNATLDDLLISSPLGMIASTM</sequence>
<feature type="domain" description="BTB" evidence="4">
    <location>
        <begin position="3"/>
        <end position="73"/>
    </location>
</feature>